<dbReference type="EMBL" id="CM026426">
    <property type="protein sequence ID" value="KAG0574372.1"/>
    <property type="molecule type" value="Genomic_DNA"/>
</dbReference>
<evidence type="ECO:0000313" key="5">
    <source>
        <dbReference type="EMBL" id="KAG0574372.1"/>
    </source>
</evidence>
<evidence type="ECO:0000313" key="6">
    <source>
        <dbReference type="EMBL" id="KAG0574420.1"/>
    </source>
</evidence>
<keyword evidence="10" id="KW-1185">Reference proteome</keyword>
<dbReference type="Proteomes" id="UP000822688">
    <property type="component" value="Chromosome 3"/>
</dbReference>
<evidence type="ECO:0000313" key="9">
    <source>
        <dbReference type="EMBL" id="KAG0586654.1"/>
    </source>
</evidence>
<evidence type="ECO:0000313" key="2">
    <source>
        <dbReference type="EMBL" id="KAG0556429.1"/>
    </source>
</evidence>
<sequence>MAVDEGVVDSPVNLSVPKTLKSPSPMWPRTVLHVLSPKRQSSTPTKRALYNNVVDMPSPPPAKMPRLRSTTTGSRARKSADSHSKPSSTRRHSLPESSIGDRRRQKLQRLLDSPMMQVEGMSWTRQRQREFVKSRIEAYGGTP</sequence>
<organism evidence="2 10">
    <name type="scientific">Ceratodon purpureus</name>
    <name type="common">Fire moss</name>
    <name type="synonym">Dicranum purpureum</name>
    <dbReference type="NCBI Taxonomy" id="3225"/>
    <lineage>
        <taxon>Eukaryota</taxon>
        <taxon>Viridiplantae</taxon>
        <taxon>Streptophyta</taxon>
        <taxon>Embryophyta</taxon>
        <taxon>Bryophyta</taxon>
        <taxon>Bryophytina</taxon>
        <taxon>Bryopsida</taxon>
        <taxon>Dicranidae</taxon>
        <taxon>Pseudoditrichales</taxon>
        <taxon>Ditrichaceae</taxon>
        <taxon>Ceratodon</taxon>
    </lineage>
</organism>
<evidence type="ECO:0000313" key="4">
    <source>
        <dbReference type="EMBL" id="KAG0573325.1"/>
    </source>
</evidence>
<dbReference type="EMBL" id="CM026426">
    <property type="protein sequence ID" value="KAG0572061.1"/>
    <property type="molecule type" value="Genomic_DNA"/>
</dbReference>
<dbReference type="EMBL" id="CM026426">
    <property type="protein sequence ID" value="KAG0574489.1"/>
    <property type="molecule type" value="Genomic_DNA"/>
</dbReference>
<dbReference type="Proteomes" id="UP000822688">
    <property type="component" value="Chromosome 2"/>
</dbReference>
<dbReference type="EMBL" id="CM026432">
    <property type="protein sequence ID" value="KAG0556429.1"/>
    <property type="molecule type" value="Genomic_DNA"/>
</dbReference>
<evidence type="ECO:0000256" key="1">
    <source>
        <dbReference type="SAM" id="MobiDB-lite"/>
    </source>
</evidence>
<dbReference type="EMBL" id="CM026422">
    <property type="protein sequence ID" value="KAG0586654.1"/>
    <property type="molecule type" value="Genomic_DNA"/>
</dbReference>
<gene>
    <name evidence="2" type="ORF">KC19_11G053100</name>
    <name evidence="9" type="ORF">KC19_2G106700</name>
    <name evidence="8" type="ORF">KC19_3G269900</name>
    <name evidence="3" type="ORF">KC19_VG065000</name>
    <name evidence="4" type="ORF">KC19_VG168300</name>
    <name evidence="5" type="ORF">KC19_VG258200</name>
    <name evidence="6" type="ORF">KC19_VG261500</name>
    <name evidence="7" type="ORF">KC19_VG265600</name>
</gene>
<dbReference type="OrthoDB" id="1711508at2759"/>
<dbReference type="EMBL" id="CM026426">
    <property type="protein sequence ID" value="KAG0573325.1"/>
    <property type="molecule type" value="Genomic_DNA"/>
</dbReference>
<dbReference type="Proteomes" id="UP000822688">
    <property type="component" value="Chromosome V"/>
</dbReference>
<feature type="region of interest" description="Disordered" evidence="1">
    <location>
        <begin position="1"/>
        <end position="115"/>
    </location>
</feature>
<comment type="caution">
    <text evidence="2">The sequence shown here is derived from an EMBL/GenBank/DDBJ whole genome shotgun (WGS) entry which is preliminary data.</text>
</comment>
<proteinExistence type="predicted"/>
<name>A0A8T0GE84_CERPU</name>
<reference evidence="2 10" key="1">
    <citation type="submission" date="2020-06" db="EMBL/GenBank/DDBJ databases">
        <title>WGS assembly of Ceratodon purpureus strain R40.</title>
        <authorList>
            <person name="Carey S.B."/>
            <person name="Jenkins J."/>
            <person name="Shu S."/>
            <person name="Lovell J.T."/>
            <person name="Sreedasyam A."/>
            <person name="Maumus F."/>
            <person name="Tiley G.P."/>
            <person name="Fernandez-Pozo N."/>
            <person name="Barry K."/>
            <person name="Chen C."/>
            <person name="Wang M."/>
            <person name="Lipzen A."/>
            <person name="Daum C."/>
            <person name="Saski C.A."/>
            <person name="Payton A.C."/>
            <person name="Mcbreen J.C."/>
            <person name="Conrad R.E."/>
            <person name="Kollar L.M."/>
            <person name="Olsson S."/>
            <person name="Huttunen S."/>
            <person name="Landis J.B."/>
            <person name="Wickett N.J."/>
            <person name="Johnson M.G."/>
            <person name="Rensing S.A."/>
            <person name="Grimwood J."/>
            <person name="Schmutz J."/>
            <person name="Mcdaniel S.F."/>
        </authorList>
    </citation>
    <scope>NUCLEOTIDE SEQUENCE [LARGE SCALE GENOMIC DNA]</scope>
    <source>
        <strain evidence="2 10">R40</strain>
    </source>
</reference>
<dbReference type="AlphaFoldDB" id="A0A8T0GE84"/>
<dbReference type="EMBL" id="CM026423">
    <property type="protein sequence ID" value="KAG0585247.1"/>
    <property type="molecule type" value="Genomic_DNA"/>
</dbReference>
<dbReference type="Proteomes" id="UP000822688">
    <property type="component" value="Chromosome 11"/>
</dbReference>
<accession>A0A8T0GE84</accession>
<evidence type="ECO:0000313" key="7">
    <source>
        <dbReference type="EMBL" id="KAG0574489.1"/>
    </source>
</evidence>
<evidence type="ECO:0000313" key="10">
    <source>
        <dbReference type="Proteomes" id="UP000822688"/>
    </source>
</evidence>
<evidence type="ECO:0000313" key="8">
    <source>
        <dbReference type="EMBL" id="KAG0585247.1"/>
    </source>
</evidence>
<dbReference type="EMBL" id="CM026426">
    <property type="protein sequence ID" value="KAG0574420.1"/>
    <property type="molecule type" value="Genomic_DNA"/>
</dbReference>
<evidence type="ECO:0000313" key="3">
    <source>
        <dbReference type="EMBL" id="KAG0572061.1"/>
    </source>
</evidence>
<protein>
    <submittedName>
        <fullName evidence="2">Uncharacterized protein</fullName>
    </submittedName>
</protein>